<feature type="binding site" evidence="3">
    <location>
        <position position="171"/>
    </location>
    <ligand>
        <name>Zn(2+)</name>
        <dbReference type="ChEBI" id="CHEBI:29105"/>
    </ligand>
</feature>
<dbReference type="Gene3D" id="3.10.580.10">
    <property type="entry name" value="CBS-domain"/>
    <property type="match status" value="1"/>
</dbReference>
<evidence type="ECO:0000313" key="7">
    <source>
        <dbReference type="Proteomes" id="UP000282322"/>
    </source>
</evidence>
<dbReference type="PANTHER" id="PTHR43080:SF2">
    <property type="entry name" value="CBS DOMAIN-CONTAINING PROTEIN"/>
    <property type="match status" value="1"/>
</dbReference>
<evidence type="ECO:0000256" key="3">
    <source>
        <dbReference type="PROSITE-ProRule" id="PRU01249"/>
    </source>
</evidence>
<dbReference type="InterPro" id="IPR000644">
    <property type="entry name" value="CBS_dom"/>
</dbReference>
<dbReference type="PROSITE" id="PS51901">
    <property type="entry name" value="ACP_MB"/>
    <property type="match status" value="1"/>
</dbReference>
<feature type="binding site" evidence="3">
    <location>
        <position position="155"/>
    </location>
    <ligand>
        <name>Fe cation</name>
        <dbReference type="ChEBI" id="CHEBI:24875"/>
    </ligand>
</feature>
<feature type="binding site" evidence="3">
    <location>
        <position position="174"/>
    </location>
    <ligand>
        <name>Fe cation</name>
        <dbReference type="ChEBI" id="CHEBI:24875"/>
    </ligand>
</feature>
<dbReference type="InterPro" id="IPR051257">
    <property type="entry name" value="Diverse_CBS-Domain"/>
</dbReference>
<dbReference type="PANTHER" id="PTHR43080">
    <property type="entry name" value="CBS DOMAIN-CONTAINING PROTEIN CBSX3, MITOCHONDRIAL"/>
    <property type="match status" value="1"/>
</dbReference>
<comment type="caution">
    <text evidence="6">The sequence shown here is derived from an EMBL/GenBank/DDBJ whole genome shotgun (WGS) entry which is preliminary data.</text>
</comment>
<protein>
    <submittedName>
        <fullName evidence="6">CBS domain-containing protein</fullName>
    </submittedName>
</protein>
<dbReference type="InterPro" id="IPR046342">
    <property type="entry name" value="CBS_dom_sf"/>
</dbReference>
<evidence type="ECO:0000259" key="5">
    <source>
        <dbReference type="PROSITE" id="PS51901"/>
    </source>
</evidence>
<dbReference type="Proteomes" id="UP000282322">
    <property type="component" value="Unassembled WGS sequence"/>
</dbReference>
<name>A0A3P3RHI2_9EURY</name>
<dbReference type="RefSeq" id="WP_124953833.1">
    <property type="nucleotide sequence ID" value="NZ_RRCH01000006.1"/>
</dbReference>
<sequence length="177" mass="18644">MVTHDTVRDVLVPDFVGASESDPVPASARLLLNERTDHLVVLRGTDPVGLVSTHDLLRRFLTGDAADATLGDVMTTDYETITPDVSVEAAAERFVGSAQPLLVVENGNLMGLLTERDLLTAPQGDPYEEALPIDESADNTDINADAASQGICEGCGAFTRSLTVAGGRSLCSDCLDV</sequence>
<feature type="binding site" evidence="3">
    <location>
        <position position="155"/>
    </location>
    <ligand>
        <name>Zn(2+)</name>
        <dbReference type="ChEBI" id="CHEBI:29105"/>
    </ligand>
</feature>
<dbReference type="AlphaFoldDB" id="A0A3P3RHI2"/>
<feature type="domain" description="ACP-type MB" evidence="5">
    <location>
        <begin position="147"/>
        <end position="177"/>
    </location>
</feature>
<dbReference type="SUPFAM" id="SSF54631">
    <property type="entry name" value="CBS-domain pair"/>
    <property type="match status" value="1"/>
</dbReference>
<keyword evidence="3" id="KW-0408">Iron</keyword>
<evidence type="ECO:0000256" key="2">
    <source>
        <dbReference type="PROSITE-ProRule" id="PRU00703"/>
    </source>
</evidence>
<keyword evidence="1 2" id="KW-0129">CBS domain</keyword>
<feature type="binding site" evidence="3">
    <location>
        <position position="152"/>
    </location>
    <ligand>
        <name>Fe cation</name>
        <dbReference type="ChEBI" id="CHEBI:24875"/>
    </ligand>
</feature>
<feature type="binding site" evidence="3">
    <location>
        <position position="152"/>
    </location>
    <ligand>
        <name>Zn(2+)</name>
        <dbReference type="ChEBI" id="CHEBI:29105"/>
    </ligand>
</feature>
<reference evidence="6 7" key="1">
    <citation type="submission" date="2018-11" db="EMBL/GenBank/DDBJ databases">
        <title>Taxonoimc description of Halomarina strain SPP-AMP-1.</title>
        <authorList>
            <person name="Pal Y."/>
            <person name="Srinivasana K."/>
            <person name="Verma A."/>
            <person name="Kumar P."/>
        </authorList>
    </citation>
    <scope>NUCLEOTIDE SEQUENCE [LARGE SCALE GENOMIC DNA]</scope>
    <source>
        <strain evidence="6 7">SPP-AMP-1</strain>
    </source>
</reference>
<gene>
    <name evidence="6" type="ORF">EIK79_03870</name>
</gene>
<dbReference type="Pfam" id="PF00571">
    <property type="entry name" value="CBS"/>
    <property type="match status" value="2"/>
</dbReference>
<keyword evidence="3" id="KW-0862">Zinc</keyword>
<evidence type="ECO:0000313" key="6">
    <source>
        <dbReference type="EMBL" id="RRJ32805.1"/>
    </source>
</evidence>
<proteinExistence type="predicted"/>
<feature type="domain" description="CBS" evidence="4">
    <location>
        <begin position="74"/>
        <end position="129"/>
    </location>
</feature>
<dbReference type="SMART" id="SM00116">
    <property type="entry name" value="CBS"/>
    <property type="match status" value="2"/>
</dbReference>
<organism evidence="6 7">
    <name type="scientific">Halocatena pleomorpha</name>
    <dbReference type="NCBI Taxonomy" id="1785090"/>
    <lineage>
        <taxon>Archaea</taxon>
        <taxon>Methanobacteriati</taxon>
        <taxon>Methanobacteriota</taxon>
        <taxon>Stenosarchaea group</taxon>
        <taxon>Halobacteria</taxon>
        <taxon>Halobacteriales</taxon>
        <taxon>Natronomonadaceae</taxon>
        <taxon>Halocatena</taxon>
    </lineage>
</organism>
<dbReference type="GO" id="GO:0046872">
    <property type="term" value="F:metal ion binding"/>
    <property type="evidence" value="ECO:0007669"/>
    <property type="project" value="UniProtKB-KW"/>
</dbReference>
<dbReference type="EMBL" id="RRCH01000006">
    <property type="protein sequence ID" value="RRJ32805.1"/>
    <property type="molecule type" value="Genomic_DNA"/>
</dbReference>
<feature type="binding site" evidence="3">
    <location>
        <position position="171"/>
    </location>
    <ligand>
        <name>Fe cation</name>
        <dbReference type="ChEBI" id="CHEBI:24875"/>
    </ligand>
</feature>
<evidence type="ECO:0000256" key="1">
    <source>
        <dbReference type="ARBA" id="ARBA00023122"/>
    </source>
</evidence>
<evidence type="ECO:0000259" key="4">
    <source>
        <dbReference type="PROSITE" id="PS51371"/>
    </source>
</evidence>
<keyword evidence="7" id="KW-1185">Reference proteome</keyword>
<feature type="binding site" evidence="3">
    <location>
        <position position="174"/>
    </location>
    <ligand>
        <name>Zn(2+)</name>
        <dbReference type="ChEBI" id="CHEBI:29105"/>
    </ligand>
</feature>
<dbReference type="PROSITE" id="PS51371">
    <property type="entry name" value="CBS"/>
    <property type="match status" value="1"/>
</dbReference>
<dbReference type="InterPro" id="IPR044065">
    <property type="entry name" value="ACP_MB"/>
</dbReference>
<dbReference type="OrthoDB" id="43333at2157"/>
<keyword evidence="3" id="KW-0479">Metal-binding</keyword>
<accession>A0A3P3RHI2</accession>